<comment type="caution">
    <text evidence="2">The sequence shown here is derived from an EMBL/GenBank/DDBJ whole genome shotgun (WGS) entry which is preliminary data.</text>
</comment>
<protein>
    <submittedName>
        <fullName evidence="2">Uncharacterized protein</fullName>
    </submittedName>
</protein>
<gene>
    <name evidence="2" type="ORF">ECRASSUSDP1_LOCUS27660</name>
</gene>
<reference evidence="2" key="1">
    <citation type="submission" date="2023-07" db="EMBL/GenBank/DDBJ databases">
        <authorList>
            <consortium name="AG Swart"/>
            <person name="Singh M."/>
            <person name="Singh A."/>
            <person name="Seah K."/>
            <person name="Emmerich C."/>
        </authorList>
    </citation>
    <scope>NUCLEOTIDE SEQUENCE</scope>
    <source>
        <strain evidence="2">DP1</strain>
    </source>
</reference>
<evidence type="ECO:0000256" key="1">
    <source>
        <dbReference type="SAM" id="MobiDB-lite"/>
    </source>
</evidence>
<name>A0AAD2D9E3_EUPCR</name>
<feature type="region of interest" description="Disordered" evidence="1">
    <location>
        <begin position="289"/>
        <end position="323"/>
    </location>
</feature>
<keyword evidence="3" id="KW-1185">Reference proteome</keyword>
<evidence type="ECO:0000313" key="3">
    <source>
        <dbReference type="Proteomes" id="UP001295684"/>
    </source>
</evidence>
<dbReference type="EMBL" id="CAMPGE010028539">
    <property type="protein sequence ID" value="CAI2386059.1"/>
    <property type="molecule type" value="Genomic_DNA"/>
</dbReference>
<feature type="compositionally biased region" description="Low complexity" evidence="1">
    <location>
        <begin position="591"/>
        <end position="603"/>
    </location>
</feature>
<feature type="region of interest" description="Disordered" evidence="1">
    <location>
        <begin position="586"/>
        <end position="610"/>
    </location>
</feature>
<dbReference type="Proteomes" id="UP001295684">
    <property type="component" value="Unassembled WGS sequence"/>
</dbReference>
<accession>A0AAD2D9E3</accession>
<dbReference type="AlphaFoldDB" id="A0AAD2D9E3"/>
<sequence>MQQKFYCNGKWYIAEPEGEEEKISCKFTLPNLKQFSLSLRSKYISNVKKVTELWRIMKKPVNIVSDYITEILKEDSPPKSVKNIQCDFIEVKDQQCQVRMGSCTLKNLKDNQDFTKESSSLAIRMKNCNFENRPTKDKGVNALPILMKVSQHLPEIERRIPKKKTENLMKMKKRKRKDLIEEGKRVRFIDITEEPRKKEKSKIIDKLLTKKQSSLRKHIKSNKLHSSEIQAFFKKTIGKMLDEHSSEQTKQIKETIYSYGLEGISEKQDCIITKQEQMEERIQELKKDINDLKNKEPSTGASSVKSDETFGEGSNNYCSKSTEENLNCKAKISEEVEISIPNLRDNLEDETNNQNQNLQRISSNSDTFKEPLHLGQEVSKTQNIFETHIPNAEHQITKLDNQDKTAELDTNNAMDTSSTPEKPNLDENGCHQQNFSENLQPIASDQDFKNTKAISPTSQRIFGQFTNTQNQVHNNPKPMFERDYTNHQNSSCVNINPTNLNETLNQTHPQETMSSQNMFSVNSLPNLEEKLKEKSNPFLSMKNAAPLNLFSNNTAHQSVNQDSNNCFIQEPTGRSRTCFVPHRREMNDTNSQQQSQGSLFLFQNNKNRKF</sequence>
<proteinExistence type="predicted"/>
<organism evidence="2 3">
    <name type="scientific">Euplotes crassus</name>
    <dbReference type="NCBI Taxonomy" id="5936"/>
    <lineage>
        <taxon>Eukaryota</taxon>
        <taxon>Sar</taxon>
        <taxon>Alveolata</taxon>
        <taxon>Ciliophora</taxon>
        <taxon>Intramacronucleata</taxon>
        <taxon>Spirotrichea</taxon>
        <taxon>Hypotrichia</taxon>
        <taxon>Euplotida</taxon>
        <taxon>Euplotidae</taxon>
        <taxon>Moneuplotes</taxon>
    </lineage>
</organism>
<evidence type="ECO:0000313" key="2">
    <source>
        <dbReference type="EMBL" id="CAI2386059.1"/>
    </source>
</evidence>